<dbReference type="InterPro" id="IPR050697">
    <property type="entry name" value="Adenylyl/Guanylyl_Cyclase_3/4"/>
</dbReference>
<organism evidence="3 4">
    <name type="scientific">Desulfovibrio desulfuricans</name>
    <dbReference type="NCBI Taxonomy" id="876"/>
    <lineage>
        <taxon>Bacteria</taxon>
        <taxon>Pseudomonadati</taxon>
        <taxon>Thermodesulfobacteriota</taxon>
        <taxon>Desulfovibrionia</taxon>
        <taxon>Desulfovibrionales</taxon>
        <taxon>Desulfovibrionaceae</taxon>
        <taxon>Desulfovibrio</taxon>
    </lineage>
</organism>
<protein>
    <submittedName>
        <fullName evidence="3">Adenylate/guanylate cyclase domain-containing protein</fullName>
    </submittedName>
</protein>
<proteinExistence type="predicted"/>
<reference evidence="3 4" key="1">
    <citation type="submission" date="2019-02" db="EMBL/GenBank/DDBJ databases">
        <title>Complete Genome Sequence of Desulfovibrio desulfuricans IC1, a Sulfonate Utilizing Anaerobe.</title>
        <authorList>
            <person name="Day L.A."/>
            <person name="De Leon K.B."/>
            <person name="Wall J.D."/>
        </authorList>
    </citation>
    <scope>NUCLEOTIDE SEQUENCE [LARGE SCALE GENOMIC DNA]</scope>
    <source>
        <strain evidence="3 4">IC1</strain>
    </source>
</reference>
<feature type="transmembrane region" description="Helical" evidence="1">
    <location>
        <begin position="419"/>
        <end position="439"/>
    </location>
</feature>
<feature type="domain" description="Guanylate cyclase" evidence="2">
    <location>
        <begin position="479"/>
        <end position="611"/>
    </location>
</feature>
<dbReference type="AlphaFoldDB" id="A0A4P7ULC3"/>
<dbReference type="InterPro" id="IPR029787">
    <property type="entry name" value="Nucleotide_cyclase"/>
</dbReference>
<dbReference type="GO" id="GO:0035556">
    <property type="term" value="P:intracellular signal transduction"/>
    <property type="evidence" value="ECO:0007669"/>
    <property type="project" value="InterPro"/>
</dbReference>
<dbReference type="RefSeq" id="WP_136399607.1">
    <property type="nucleotide sequence ID" value="NZ_CP036295.1"/>
</dbReference>
<dbReference type="Pfam" id="PF05226">
    <property type="entry name" value="CHASE2"/>
    <property type="match status" value="1"/>
</dbReference>
<accession>A0A4P7ULC3</accession>
<dbReference type="PANTHER" id="PTHR43081">
    <property type="entry name" value="ADENYLATE CYCLASE, TERMINAL-DIFFERENTIATION SPECIFIC-RELATED"/>
    <property type="match status" value="1"/>
</dbReference>
<dbReference type="CDD" id="cd07302">
    <property type="entry name" value="CHD"/>
    <property type="match status" value="1"/>
</dbReference>
<dbReference type="Gene3D" id="3.30.70.1230">
    <property type="entry name" value="Nucleotide cyclase"/>
    <property type="match status" value="1"/>
</dbReference>
<dbReference type="PROSITE" id="PS50125">
    <property type="entry name" value="GUANYLATE_CYCLASE_2"/>
    <property type="match status" value="1"/>
</dbReference>
<sequence>MSIGSALKRLLRQPWLFTAMAGLCGGVVMLALYVAQPVALQRLDLKIYDALLPLRKLSQPSAVPVIIDIDEQSLARYGQWPWPRYLVADLVDRLRQSGVASIGLDIMFAEPDRTSPARMQQDIYRNRGISLEIAGLPASLADFDALFAASLRAAPVVLGAFARYTGEPGGGPQPRPPAMIARGGKDAPPYDQFLPLASGAVLPLPQFFEQAPVGFVNVSPDVDGLVRQIPLLIRFGDAVYPSLALQALMRALGTDSLRLYTGPDGLFSLAAGSFKIPVSREGYMQVPFQGARHTYRYISAARVLEGTADKTDLGGCIAFVGTSAPGLADIRATPFDRVMPGVEVHAAAIDAMVNGNFVQTPAWAPGAQMLMIAIATCAATLAFGFAGPRVYVPAAVALMGATVLASRQLFMTGLFLSPLYGLLTSLLCGGLLLSVRFWHEEKQKLVLRRAFSRYVSPEVVRQISKRQGDLLAGENRELSILFTDIRGFTSLSESLSPQNVVQLLNRYFTPMTAIVRNRCGTLDKFIGDALMAFWNAPLDVPGHAALAVDAALSMQEQLEALNAEIEESFGIRLAMGAGIHTGQAYVGNMGSDDLINYTLIGDSVNLASRLEGLCKRYGVPVVVSEDTMKGCGETFAFVHLDLLRVKGKTRPVSIYWPMRPGMDEIFQQAMPQWTAARTCYERGAFAEAAAEFAALAARYSGVRLFELYCERSRMLAQSPPPAWDGIWTMEDK</sequence>
<name>A0A4P7ULC3_DESDE</name>
<evidence type="ECO:0000313" key="3">
    <source>
        <dbReference type="EMBL" id="QCC85441.1"/>
    </source>
</evidence>
<dbReference type="SMART" id="SM01080">
    <property type="entry name" value="CHASE2"/>
    <property type="match status" value="1"/>
</dbReference>
<evidence type="ECO:0000259" key="2">
    <source>
        <dbReference type="PROSITE" id="PS50125"/>
    </source>
</evidence>
<dbReference type="PANTHER" id="PTHR43081:SF1">
    <property type="entry name" value="ADENYLATE CYCLASE, TERMINAL-DIFFERENTIATION SPECIFIC"/>
    <property type="match status" value="1"/>
</dbReference>
<dbReference type="GO" id="GO:0009190">
    <property type="term" value="P:cyclic nucleotide biosynthetic process"/>
    <property type="evidence" value="ECO:0007669"/>
    <property type="project" value="InterPro"/>
</dbReference>
<dbReference type="OrthoDB" id="9806735at2"/>
<dbReference type="Pfam" id="PF00211">
    <property type="entry name" value="Guanylate_cyc"/>
    <property type="match status" value="1"/>
</dbReference>
<dbReference type="Proteomes" id="UP000297065">
    <property type="component" value="Chromosome"/>
</dbReference>
<evidence type="ECO:0000256" key="1">
    <source>
        <dbReference type="SAM" id="Phobius"/>
    </source>
</evidence>
<keyword evidence="1" id="KW-0812">Transmembrane</keyword>
<feature type="transmembrane region" description="Helical" evidence="1">
    <location>
        <begin position="362"/>
        <end position="383"/>
    </location>
</feature>
<dbReference type="SMART" id="SM00044">
    <property type="entry name" value="CYCc"/>
    <property type="match status" value="1"/>
</dbReference>
<feature type="transmembrane region" description="Helical" evidence="1">
    <location>
        <begin position="15"/>
        <end position="35"/>
    </location>
</feature>
<dbReference type="EMBL" id="CP036295">
    <property type="protein sequence ID" value="QCC85441.1"/>
    <property type="molecule type" value="Genomic_DNA"/>
</dbReference>
<dbReference type="InterPro" id="IPR007890">
    <property type="entry name" value="CHASE2"/>
</dbReference>
<keyword evidence="1" id="KW-0472">Membrane</keyword>
<keyword evidence="1" id="KW-1133">Transmembrane helix</keyword>
<evidence type="ECO:0000313" key="4">
    <source>
        <dbReference type="Proteomes" id="UP000297065"/>
    </source>
</evidence>
<dbReference type="InterPro" id="IPR001054">
    <property type="entry name" value="A/G_cyclase"/>
</dbReference>
<dbReference type="GO" id="GO:0004016">
    <property type="term" value="F:adenylate cyclase activity"/>
    <property type="evidence" value="ECO:0007669"/>
    <property type="project" value="UniProtKB-ARBA"/>
</dbReference>
<dbReference type="SUPFAM" id="SSF55073">
    <property type="entry name" value="Nucleotide cyclase"/>
    <property type="match status" value="1"/>
</dbReference>
<gene>
    <name evidence="3" type="ORF">DDIC_06030</name>
</gene>